<keyword evidence="4 7" id="KW-0812">Transmembrane</keyword>
<dbReference type="PROSITE" id="PS50928">
    <property type="entry name" value="ABC_TM1"/>
    <property type="match status" value="1"/>
</dbReference>
<keyword evidence="6 7" id="KW-0472">Membrane</keyword>
<sequence length="323" mass="36824">MNKAIQLQNSAFGAMSKPKKQKSIVWQRIKRNKEIYLLILPVIIYYILFHYKPMYGVVIAFQDFRPRKGISGSEWVGLENFMTFFKSIYFGRLIRNTLRISLSTLIFGFPAPIILALMINELRSKYFARFVQTITYMPHFISLVVICAMIRDFVKSNGVITQLLVALFGYDGKDLLSKASAFVPIYVISNIWQGVGWGSIVYLAALTAIDPQLYEAAEVDGCSTRWKKIIHITLPCLLPTIIIMFIMRMGQIMSVGYEKIILLYNEGIYETADVISTYVYRMGIVNRQYSFSAAVGLFNSVINFALVILANKISRAVSETSLW</sequence>
<comment type="subcellular location">
    <subcellularLocation>
        <location evidence="1 7">Cell membrane</location>
        <topology evidence="1 7">Multi-pass membrane protein</topology>
    </subcellularLocation>
</comment>
<evidence type="ECO:0000256" key="4">
    <source>
        <dbReference type="ARBA" id="ARBA00022692"/>
    </source>
</evidence>
<dbReference type="RefSeq" id="WP_054632537.1">
    <property type="nucleotide sequence ID" value="NZ_CP014672.1"/>
</dbReference>
<reference evidence="9 10" key="1">
    <citation type="submission" date="2016-02" db="EMBL/GenBank/DDBJ databases">
        <title>Comparison of Clostridium stercorarium subspecies using comparative genomics and transcriptomics.</title>
        <authorList>
            <person name="Schellenberg J."/>
            <person name="Thallinger G."/>
            <person name="Levin D.B."/>
            <person name="Zhang X."/>
            <person name="Alvare G."/>
            <person name="Fristensky B."/>
            <person name="Sparling R."/>
        </authorList>
    </citation>
    <scope>NUCLEOTIDE SEQUENCE [LARGE SCALE GENOMIC DNA]</scope>
    <source>
        <strain evidence="9 10">DSM 2910</strain>
    </source>
</reference>
<protein>
    <submittedName>
        <fullName evidence="9">Sugar ABC transporter permease</fullName>
    </submittedName>
</protein>
<evidence type="ECO:0000256" key="2">
    <source>
        <dbReference type="ARBA" id="ARBA00022448"/>
    </source>
</evidence>
<dbReference type="PANTHER" id="PTHR43227">
    <property type="entry name" value="BLL4140 PROTEIN"/>
    <property type="match status" value="1"/>
</dbReference>
<evidence type="ECO:0000256" key="5">
    <source>
        <dbReference type="ARBA" id="ARBA00022989"/>
    </source>
</evidence>
<evidence type="ECO:0000256" key="3">
    <source>
        <dbReference type="ARBA" id="ARBA00022475"/>
    </source>
</evidence>
<evidence type="ECO:0000259" key="8">
    <source>
        <dbReference type="PROSITE" id="PS50928"/>
    </source>
</evidence>
<dbReference type="SUPFAM" id="SSF161098">
    <property type="entry name" value="MetI-like"/>
    <property type="match status" value="1"/>
</dbReference>
<feature type="transmembrane region" description="Helical" evidence="7">
    <location>
        <begin position="100"/>
        <end position="119"/>
    </location>
</feature>
<dbReference type="CDD" id="cd06261">
    <property type="entry name" value="TM_PBP2"/>
    <property type="match status" value="1"/>
</dbReference>
<evidence type="ECO:0000313" key="9">
    <source>
        <dbReference type="EMBL" id="ANW99879.1"/>
    </source>
</evidence>
<feature type="transmembrane region" description="Helical" evidence="7">
    <location>
        <begin position="229"/>
        <end position="247"/>
    </location>
</feature>
<feature type="transmembrane region" description="Helical" evidence="7">
    <location>
        <begin position="289"/>
        <end position="310"/>
    </location>
</feature>
<evidence type="ECO:0000256" key="7">
    <source>
        <dbReference type="RuleBase" id="RU363032"/>
    </source>
</evidence>
<name>A0A1B1YGJ2_THEST</name>
<feature type="transmembrane region" description="Helical" evidence="7">
    <location>
        <begin position="190"/>
        <end position="209"/>
    </location>
</feature>
<keyword evidence="5 7" id="KW-1133">Transmembrane helix</keyword>
<dbReference type="Gene3D" id="1.10.3720.10">
    <property type="entry name" value="MetI-like"/>
    <property type="match status" value="1"/>
</dbReference>
<dbReference type="Proteomes" id="UP000092971">
    <property type="component" value="Chromosome"/>
</dbReference>
<organism evidence="9 10">
    <name type="scientific">Thermoclostridium stercorarium subsp. thermolacticum DSM 2910</name>
    <dbReference type="NCBI Taxonomy" id="1121336"/>
    <lineage>
        <taxon>Bacteria</taxon>
        <taxon>Bacillati</taxon>
        <taxon>Bacillota</taxon>
        <taxon>Clostridia</taxon>
        <taxon>Eubacteriales</taxon>
        <taxon>Oscillospiraceae</taxon>
        <taxon>Thermoclostridium</taxon>
    </lineage>
</organism>
<comment type="similarity">
    <text evidence="7">Belongs to the binding-protein-dependent transport system permease family.</text>
</comment>
<keyword evidence="2 7" id="KW-0813">Transport</keyword>
<dbReference type="InterPro" id="IPR050809">
    <property type="entry name" value="UgpAE/MalFG_permease"/>
</dbReference>
<dbReference type="EMBL" id="CP014672">
    <property type="protein sequence ID" value="ANW99879.1"/>
    <property type="molecule type" value="Genomic_DNA"/>
</dbReference>
<dbReference type="Pfam" id="PF00528">
    <property type="entry name" value="BPD_transp_1"/>
    <property type="match status" value="1"/>
</dbReference>
<accession>A0A1B1YGJ2</accession>
<dbReference type="GO" id="GO:0005886">
    <property type="term" value="C:plasma membrane"/>
    <property type="evidence" value="ECO:0007669"/>
    <property type="project" value="UniProtKB-SubCell"/>
</dbReference>
<evidence type="ECO:0000256" key="6">
    <source>
        <dbReference type="ARBA" id="ARBA00023136"/>
    </source>
</evidence>
<keyword evidence="3" id="KW-1003">Cell membrane</keyword>
<feature type="transmembrane region" description="Helical" evidence="7">
    <location>
        <begin position="35"/>
        <end position="51"/>
    </location>
</feature>
<dbReference type="GO" id="GO:0055085">
    <property type="term" value="P:transmembrane transport"/>
    <property type="evidence" value="ECO:0007669"/>
    <property type="project" value="InterPro"/>
</dbReference>
<dbReference type="PANTHER" id="PTHR43227:SF11">
    <property type="entry name" value="BLL4140 PROTEIN"/>
    <property type="match status" value="1"/>
</dbReference>
<dbReference type="InterPro" id="IPR000515">
    <property type="entry name" value="MetI-like"/>
</dbReference>
<feature type="domain" description="ABC transmembrane type-1" evidence="8">
    <location>
        <begin position="94"/>
        <end position="310"/>
    </location>
</feature>
<evidence type="ECO:0000313" key="10">
    <source>
        <dbReference type="Proteomes" id="UP000092971"/>
    </source>
</evidence>
<dbReference type="InterPro" id="IPR035906">
    <property type="entry name" value="MetI-like_sf"/>
</dbReference>
<proteinExistence type="inferred from homology"/>
<dbReference type="OrthoDB" id="2637002at2"/>
<gene>
    <name evidence="9" type="ORF">CSTERTH_12990</name>
</gene>
<evidence type="ECO:0000256" key="1">
    <source>
        <dbReference type="ARBA" id="ARBA00004651"/>
    </source>
</evidence>
<dbReference type="AlphaFoldDB" id="A0A1B1YGJ2"/>